<feature type="domain" description="DYW" evidence="5">
    <location>
        <begin position="627"/>
        <end position="719"/>
    </location>
</feature>
<comment type="caution">
    <text evidence="6">The sequence shown here is derived from an EMBL/GenBank/DDBJ whole genome shotgun (WGS) entry which is preliminary data.</text>
</comment>
<dbReference type="GO" id="GO:0008270">
    <property type="term" value="F:zinc ion binding"/>
    <property type="evidence" value="ECO:0007669"/>
    <property type="project" value="InterPro"/>
</dbReference>
<dbReference type="InterPro" id="IPR011990">
    <property type="entry name" value="TPR-like_helical_dom_sf"/>
</dbReference>
<feature type="repeat" description="PPR" evidence="3">
    <location>
        <begin position="179"/>
        <end position="213"/>
    </location>
</feature>
<dbReference type="InterPro" id="IPR032867">
    <property type="entry name" value="DYW_dom"/>
</dbReference>
<evidence type="ECO:0000256" key="2">
    <source>
        <dbReference type="ARBA" id="ARBA00022737"/>
    </source>
</evidence>
<feature type="repeat" description="PPR" evidence="3">
    <location>
        <begin position="412"/>
        <end position="446"/>
    </location>
</feature>
<comment type="similarity">
    <text evidence="1">Belongs to the PPR family. PCMP-H subfamily.</text>
</comment>
<dbReference type="InterPro" id="IPR002885">
    <property type="entry name" value="PPR_rpt"/>
</dbReference>
<evidence type="ECO:0000256" key="3">
    <source>
        <dbReference type="PROSITE-ProRule" id="PRU00708"/>
    </source>
</evidence>
<evidence type="ECO:0000256" key="1">
    <source>
        <dbReference type="ARBA" id="ARBA00006643"/>
    </source>
</evidence>
<proteinExistence type="inferred from homology"/>
<gene>
    <name evidence="6" type="ORF">RJT34_05134</name>
</gene>
<name>A0AAN9K2R5_CLITE</name>
<keyword evidence="4" id="KW-1133">Transmembrane helix</keyword>
<dbReference type="AlphaFoldDB" id="A0AAN9K2R5"/>
<dbReference type="FunFam" id="1.25.40.10:FF:000325">
    <property type="entry name" value="Pentatricopeptide repeat-containing protein At4g14820"/>
    <property type="match status" value="1"/>
</dbReference>
<evidence type="ECO:0000313" key="6">
    <source>
        <dbReference type="EMBL" id="KAK7308851.1"/>
    </source>
</evidence>
<dbReference type="Pfam" id="PF14432">
    <property type="entry name" value="DYW_deaminase"/>
    <property type="match status" value="1"/>
</dbReference>
<dbReference type="GO" id="GO:0009451">
    <property type="term" value="P:RNA modification"/>
    <property type="evidence" value="ECO:0007669"/>
    <property type="project" value="InterPro"/>
</dbReference>
<dbReference type="PROSITE" id="PS51375">
    <property type="entry name" value="PPR"/>
    <property type="match status" value="3"/>
</dbReference>
<organism evidence="6 7">
    <name type="scientific">Clitoria ternatea</name>
    <name type="common">Butterfly pea</name>
    <dbReference type="NCBI Taxonomy" id="43366"/>
    <lineage>
        <taxon>Eukaryota</taxon>
        <taxon>Viridiplantae</taxon>
        <taxon>Streptophyta</taxon>
        <taxon>Embryophyta</taxon>
        <taxon>Tracheophyta</taxon>
        <taxon>Spermatophyta</taxon>
        <taxon>Magnoliopsida</taxon>
        <taxon>eudicotyledons</taxon>
        <taxon>Gunneridae</taxon>
        <taxon>Pentapetalae</taxon>
        <taxon>rosids</taxon>
        <taxon>fabids</taxon>
        <taxon>Fabales</taxon>
        <taxon>Fabaceae</taxon>
        <taxon>Papilionoideae</taxon>
        <taxon>50 kb inversion clade</taxon>
        <taxon>NPAAA clade</taxon>
        <taxon>indigoferoid/millettioid clade</taxon>
        <taxon>Phaseoleae</taxon>
        <taxon>Clitoria</taxon>
    </lineage>
</organism>
<accession>A0AAN9K2R5</accession>
<dbReference type="GO" id="GO:0003723">
    <property type="term" value="F:RNA binding"/>
    <property type="evidence" value="ECO:0007669"/>
    <property type="project" value="InterPro"/>
</dbReference>
<evidence type="ECO:0000313" key="7">
    <source>
        <dbReference type="Proteomes" id="UP001359559"/>
    </source>
</evidence>
<dbReference type="InterPro" id="IPR046848">
    <property type="entry name" value="E_motif"/>
</dbReference>
<dbReference type="NCBIfam" id="TIGR00756">
    <property type="entry name" value="PPR"/>
    <property type="match status" value="5"/>
</dbReference>
<feature type="transmembrane region" description="Helical" evidence="4">
    <location>
        <begin position="744"/>
        <end position="765"/>
    </location>
</feature>
<dbReference type="FunFam" id="1.25.40.10:FF:000348">
    <property type="entry name" value="Pentatricopeptide repeat-containing protein chloroplastic"/>
    <property type="match status" value="1"/>
</dbReference>
<feature type="repeat" description="PPR" evidence="3">
    <location>
        <begin position="311"/>
        <end position="345"/>
    </location>
</feature>
<dbReference type="InterPro" id="IPR046960">
    <property type="entry name" value="PPR_At4g14850-like_plant"/>
</dbReference>
<dbReference type="EMBL" id="JAYKXN010000002">
    <property type="protein sequence ID" value="KAK7308851.1"/>
    <property type="molecule type" value="Genomic_DNA"/>
</dbReference>
<dbReference type="SUPFAM" id="SSF48452">
    <property type="entry name" value="TPR-like"/>
    <property type="match status" value="1"/>
</dbReference>
<dbReference type="Pfam" id="PF01535">
    <property type="entry name" value="PPR"/>
    <property type="match status" value="1"/>
</dbReference>
<keyword evidence="7" id="KW-1185">Reference proteome</keyword>
<keyword evidence="2" id="KW-0677">Repeat</keyword>
<keyword evidence="4" id="KW-0812">Transmembrane</keyword>
<sequence length="819" mass="92196">MAMNITLAGGSHPKVNPMLAAALTSCKTLTQVKQVHAQILRSNSNSLLFKLILSYSTLPSSSALDYSLSLFSLISNAHTHFSNQLLRHFSRHPTPRNTLLLYHKLRRNGSPLDRFSFPPLLKAVTKVSALNEGLDIHGVVSKLGFHSDPFIQTGLVAMYAACGRILDARLLFDKMSLRDVVTWNIMIDGYCKSGHYDHVLKLYEEMKSCGVEPDAIILCTVLSACGHAGNLSYGKVIHGFIKDNDLQVDSHLQTALVNMYVNCRAMDLARELYDEFSSKHLVVSTAMLSGYAKLGMVQDAHVIFDQIVKKDLVCWSAMISGYAESDQPHEALKLFNEMLRQRIEPDQITMLSVISACANVGALVQAKWIHTYADKNGFGRLLSINNALIDMYAKCGNLVRAREVFENMARKNVISWSSMINAFAMHGDAGSAIDFFHRMKEQNIEPNGVTFIGVLYACSHAGLVEEGQKFFSSMINEHGISPQREHYGCMVDLFCRANLLRKAMELIEMMPFPPNVIIWGSLMSACQIHGELELGEFAAKRLLELEPNHDGALVVLSNIYAKERRWNDVGLVRKSMRHKGISKEKACSRIEVNNEVHVFLMADRYHKQSDEIYDKLDAVVSQLKLVGYTPSTSGILVDLEEEDKKEVVLWHSEKLALCYGLISGSKESHIRIVKNLRICEDCHSFMKLVSKVYAVQIVMRDRTRFHHFDGGICSCRDYWQTYFALPGHSHSHYSFSIYPGIVQFVPIALVFFVICKSLVFSVLNLEPLFSVLKLFGTHCSVKFHNSSFKFAVRIGQILRIFPSGLAKCLKPFLSTDWLW</sequence>
<dbReference type="FunFam" id="1.25.40.10:FF:000427">
    <property type="entry name" value="Pentatricopeptide repeat-containing protein chloroplastic"/>
    <property type="match status" value="1"/>
</dbReference>
<protein>
    <recommendedName>
        <fullName evidence="5">DYW domain-containing protein</fullName>
    </recommendedName>
</protein>
<reference evidence="6 7" key="1">
    <citation type="submission" date="2024-01" db="EMBL/GenBank/DDBJ databases">
        <title>The genomes of 5 underutilized Papilionoideae crops provide insights into root nodulation and disease resistance.</title>
        <authorList>
            <person name="Yuan L."/>
        </authorList>
    </citation>
    <scope>NUCLEOTIDE SEQUENCE [LARGE SCALE GENOMIC DNA]</scope>
    <source>
        <strain evidence="6">LY-2023</strain>
        <tissue evidence="6">Leaf</tissue>
    </source>
</reference>
<dbReference type="Pfam" id="PF13041">
    <property type="entry name" value="PPR_2"/>
    <property type="match status" value="3"/>
</dbReference>
<evidence type="ECO:0000259" key="5">
    <source>
        <dbReference type="Pfam" id="PF14432"/>
    </source>
</evidence>
<dbReference type="Proteomes" id="UP001359559">
    <property type="component" value="Unassembled WGS sequence"/>
</dbReference>
<dbReference type="Pfam" id="PF20431">
    <property type="entry name" value="E_motif"/>
    <property type="match status" value="1"/>
</dbReference>
<dbReference type="PANTHER" id="PTHR47926:SF347">
    <property type="entry name" value="PENTATRICOPEPTIDE REPEAT-CONTAINING PROTEIN"/>
    <property type="match status" value="1"/>
</dbReference>
<dbReference type="PANTHER" id="PTHR47926">
    <property type="entry name" value="PENTATRICOPEPTIDE REPEAT-CONTAINING PROTEIN"/>
    <property type="match status" value="1"/>
</dbReference>
<keyword evidence="4" id="KW-0472">Membrane</keyword>
<dbReference type="Gene3D" id="1.25.40.10">
    <property type="entry name" value="Tetratricopeptide repeat domain"/>
    <property type="match status" value="3"/>
</dbReference>
<evidence type="ECO:0000256" key="4">
    <source>
        <dbReference type="SAM" id="Phobius"/>
    </source>
</evidence>